<sequence length="120" mass="13706">MWCGVVWCGVVGWKSAIFLHRSSHFSASNPKVLLSLAYRLNFPHRESTIFTTIFLPFGLDWMLLLSVVTENCFLLAVGKESDFLFRNSGQLGSYQSEDKKERQILFSDFGFREIATFVGL</sequence>
<dbReference type="EMBL" id="JBBPBN010000991">
    <property type="protein sequence ID" value="KAK8480763.1"/>
    <property type="molecule type" value="Genomic_DNA"/>
</dbReference>
<dbReference type="Proteomes" id="UP001396334">
    <property type="component" value="Unassembled WGS sequence"/>
</dbReference>
<evidence type="ECO:0000313" key="1">
    <source>
        <dbReference type="EMBL" id="KAK8480763.1"/>
    </source>
</evidence>
<reference evidence="1 2" key="1">
    <citation type="journal article" date="2024" name="G3 (Bethesda)">
        <title>Genome assembly of Hibiscus sabdariffa L. provides insights into metabolisms of medicinal natural products.</title>
        <authorList>
            <person name="Kim T."/>
        </authorList>
    </citation>
    <scope>NUCLEOTIDE SEQUENCE [LARGE SCALE GENOMIC DNA]</scope>
    <source>
        <strain evidence="1">TK-2024</strain>
        <tissue evidence="1">Old leaves</tissue>
    </source>
</reference>
<name>A0ABR1ZJM9_9ROSI</name>
<keyword evidence="2" id="KW-1185">Reference proteome</keyword>
<organism evidence="1 2">
    <name type="scientific">Hibiscus sabdariffa</name>
    <name type="common">roselle</name>
    <dbReference type="NCBI Taxonomy" id="183260"/>
    <lineage>
        <taxon>Eukaryota</taxon>
        <taxon>Viridiplantae</taxon>
        <taxon>Streptophyta</taxon>
        <taxon>Embryophyta</taxon>
        <taxon>Tracheophyta</taxon>
        <taxon>Spermatophyta</taxon>
        <taxon>Magnoliopsida</taxon>
        <taxon>eudicotyledons</taxon>
        <taxon>Gunneridae</taxon>
        <taxon>Pentapetalae</taxon>
        <taxon>rosids</taxon>
        <taxon>malvids</taxon>
        <taxon>Malvales</taxon>
        <taxon>Malvaceae</taxon>
        <taxon>Malvoideae</taxon>
        <taxon>Hibiscus</taxon>
    </lineage>
</organism>
<gene>
    <name evidence="1" type="ORF">V6N11_069347</name>
</gene>
<comment type="caution">
    <text evidence="1">The sequence shown here is derived from an EMBL/GenBank/DDBJ whole genome shotgun (WGS) entry which is preliminary data.</text>
</comment>
<evidence type="ECO:0000313" key="2">
    <source>
        <dbReference type="Proteomes" id="UP001396334"/>
    </source>
</evidence>
<accession>A0ABR1ZJM9</accession>
<proteinExistence type="predicted"/>
<protein>
    <submittedName>
        <fullName evidence="1">Uncharacterized protein</fullName>
    </submittedName>
</protein>